<sequence>MSGVERDSGIRAIDAHTVHRITSGQVVIDLQSAVKELVENSLDAGSTAIGVVTVSRVMFRTLLTFPCKRFAFKTTDSSLLRSSITDPGSLHETTKALHPDTSQSAQTLHVETIVV</sequence>
<dbReference type="PANTHER" id="PTHR10073">
    <property type="entry name" value="DNA MISMATCH REPAIR PROTEIN MLH, PMS, MUTL"/>
    <property type="match status" value="1"/>
</dbReference>
<evidence type="ECO:0000256" key="1">
    <source>
        <dbReference type="ARBA" id="ARBA00006082"/>
    </source>
</evidence>
<protein>
    <submittedName>
        <fullName evidence="2">Uncharacterized protein</fullName>
    </submittedName>
</protein>
<dbReference type="Proteomes" id="UP000054018">
    <property type="component" value="Unassembled WGS sequence"/>
</dbReference>
<dbReference type="HOGENOM" id="CLU_2109945_0_0_1"/>
<dbReference type="EMBL" id="KN833795">
    <property type="protein sequence ID" value="KIK18872.1"/>
    <property type="molecule type" value="Genomic_DNA"/>
</dbReference>
<dbReference type="PANTHER" id="PTHR10073:SF52">
    <property type="entry name" value="MISMATCH REPAIR ENDONUCLEASE PMS2"/>
    <property type="match status" value="1"/>
</dbReference>
<dbReference type="GO" id="GO:0006298">
    <property type="term" value="P:mismatch repair"/>
    <property type="evidence" value="ECO:0007669"/>
    <property type="project" value="InterPro"/>
</dbReference>
<keyword evidence="3" id="KW-1185">Reference proteome</keyword>
<dbReference type="GO" id="GO:0016887">
    <property type="term" value="F:ATP hydrolysis activity"/>
    <property type="evidence" value="ECO:0007669"/>
    <property type="project" value="InterPro"/>
</dbReference>
<dbReference type="OrthoDB" id="10263226at2759"/>
<dbReference type="GO" id="GO:0032389">
    <property type="term" value="C:MutLalpha complex"/>
    <property type="evidence" value="ECO:0007669"/>
    <property type="project" value="TreeGrafter"/>
</dbReference>
<name>A0A0C9Z8X6_9AGAM</name>
<reference evidence="2 3" key="1">
    <citation type="submission" date="2014-04" db="EMBL/GenBank/DDBJ databases">
        <authorList>
            <consortium name="DOE Joint Genome Institute"/>
            <person name="Kuo A."/>
            <person name="Kohler A."/>
            <person name="Costa M.D."/>
            <person name="Nagy L.G."/>
            <person name="Floudas D."/>
            <person name="Copeland A."/>
            <person name="Barry K.W."/>
            <person name="Cichocki N."/>
            <person name="Veneault-Fourrey C."/>
            <person name="LaButti K."/>
            <person name="Lindquist E.A."/>
            <person name="Lipzen A."/>
            <person name="Lundell T."/>
            <person name="Morin E."/>
            <person name="Murat C."/>
            <person name="Sun H."/>
            <person name="Tunlid A."/>
            <person name="Henrissat B."/>
            <person name="Grigoriev I.V."/>
            <person name="Hibbett D.S."/>
            <person name="Martin F."/>
            <person name="Nordberg H.P."/>
            <person name="Cantor M.N."/>
            <person name="Hua S.X."/>
        </authorList>
    </citation>
    <scope>NUCLEOTIDE SEQUENCE [LARGE SCALE GENOMIC DNA]</scope>
    <source>
        <strain evidence="2 3">441</strain>
    </source>
</reference>
<dbReference type="AlphaFoldDB" id="A0A0C9Z8X6"/>
<evidence type="ECO:0000313" key="3">
    <source>
        <dbReference type="Proteomes" id="UP000054018"/>
    </source>
</evidence>
<reference evidence="3" key="2">
    <citation type="submission" date="2015-01" db="EMBL/GenBank/DDBJ databases">
        <title>Evolutionary Origins and Diversification of the Mycorrhizal Mutualists.</title>
        <authorList>
            <consortium name="DOE Joint Genome Institute"/>
            <consortium name="Mycorrhizal Genomics Consortium"/>
            <person name="Kohler A."/>
            <person name="Kuo A."/>
            <person name="Nagy L.G."/>
            <person name="Floudas D."/>
            <person name="Copeland A."/>
            <person name="Barry K.W."/>
            <person name="Cichocki N."/>
            <person name="Veneault-Fourrey C."/>
            <person name="LaButti K."/>
            <person name="Lindquist E.A."/>
            <person name="Lipzen A."/>
            <person name="Lundell T."/>
            <person name="Morin E."/>
            <person name="Murat C."/>
            <person name="Riley R."/>
            <person name="Ohm R."/>
            <person name="Sun H."/>
            <person name="Tunlid A."/>
            <person name="Henrissat B."/>
            <person name="Grigoriev I.V."/>
            <person name="Hibbett D.S."/>
            <person name="Martin F."/>
        </authorList>
    </citation>
    <scope>NUCLEOTIDE SEQUENCE [LARGE SCALE GENOMIC DNA]</scope>
    <source>
        <strain evidence="3">441</strain>
    </source>
</reference>
<comment type="similarity">
    <text evidence="1">Belongs to the DNA mismatch repair MutL/HexB family.</text>
</comment>
<gene>
    <name evidence="2" type="ORF">PISMIDRAFT_14056</name>
</gene>
<proteinExistence type="inferred from homology"/>
<dbReference type="Gene3D" id="3.30.565.10">
    <property type="entry name" value="Histidine kinase-like ATPase, C-terminal domain"/>
    <property type="match status" value="1"/>
</dbReference>
<dbReference type="InterPro" id="IPR036890">
    <property type="entry name" value="HATPase_C_sf"/>
</dbReference>
<dbReference type="SUPFAM" id="SSF55874">
    <property type="entry name" value="ATPase domain of HSP90 chaperone/DNA topoisomerase II/histidine kinase"/>
    <property type="match status" value="1"/>
</dbReference>
<accession>A0A0C9Z8X6</accession>
<dbReference type="InterPro" id="IPR038973">
    <property type="entry name" value="MutL/Mlh/Pms-like"/>
</dbReference>
<organism evidence="2 3">
    <name type="scientific">Pisolithus microcarpus 441</name>
    <dbReference type="NCBI Taxonomy" id="765257"/>
    <lineage>
        <taxon>Eukaryota</taxon>
        <taxon>Fungi</taxon>
        <taxon>Dikarya</taxon>
        <taxon>Basidiomycota</taxon>
        <taxon>Agaricomycotina</taxon>
        <taxon>Agaricomycetes</taxon>
        <taxon>Agaricomycetidae</taxon>
        <taxon>Boletales</taxon>
        <taxon>Sclerodermatineae</taxon>
        <taxon>Pisolithaceae</taxon>
        <taxon>Pisolithus</taxon>
    </lineage>
</organism>
<evidence type="ECO:0000313" key="2">
    <source>
        <dbReference type="EMBL" id="KIK18872.1"/>
    </source>
</evidence>
<dbReference type="STRING" id="765257.A0A0C9Z8X6"/>
<dbReference type="GO" id="GO:0140664">
    <property type="term" value="F:ATP-dependent DNA damage sensor activity"/>
    <property type="evidence" value="ECO:0007669"/>
    <property type="project" value="InterPro"/>
</dbReference>